<accession>A0AAN7Z4J3</accession>
<reference evidence="3 4" key="1">
    <citation type="submission" date="2023-10" db="EMBL/GenBank/DDBJ databases">
        <title>Draft genome sequence of Xylaria bambusicola isolate GMP-LS, the root and basal stem rot pathogen of sugarcane in Indonesia.</title>
        <authorList>
            <person name="Selvaraj P."/>
            <person name="Muralishankar V."/>
            <person name="Muruganantham S."/>
            <person name="Sp S."/>
            <person name="Haryani S."/>
            <person name="Lau K.J.X."/>
            <person name="Naqvi N.I."/>
        </authorList>
    </citation>
    <scope>NUCLEOTIDE SEQUENCE [LARGE SCALE GENOMIC DNA]</scope>
    <source>
        <strain evidence="3">GMP-LS</strain>
    </source>
</reference>
<keyword evidence="1" id="KW-0378">Hydrolase</keyword>
<evidence type="ECO:0000259" key="2">
    <source>
        <dbReference type="Pfam" id="PF07859"/>
    </source>
</evidence>
<dbReference type="Pfam" id="PF07859">
    <property type="entry name" value="Abhydrolase_3"/>
    <property type="match status" value="1"/>
</dbReference>
<evidence type="ECO:0000313" key="4">
    <source>
        <dbReference type="Proteomes" id="UP001305414"/>
    </source>
</evidence>
<evidence type="ECO:0000256" key="1">
    <source>
        <dbReference type="ARBA" id="ARBA00022801"/>
    </source>
</evidence>
<comment type="caution">
    <text evidence="3">The sequence shown here is derived from an EMBL/GenBank/DDBJ whole genome shotgun (WGS) entry which is preliminary data.</text>
</comment>
<protein>
    <recommendedName>
        <fullName evidence="2">Alpha/beta hydrolase fold-3 domain-containing protein</fullName>
    </recommendedName>
</protein>
<proteinExistence type="predicted"/>
<evidence type="ECO:0000313" key="3">
    <source>
        <dbReference type="EMBL" id="KAK5626783.1"/>
    </source>
</evidence>
<dbReference type="EMBL" id="JAWHQM010000004">
    <property type="protein sequence ID" value="KAK5626783.1"/>
    <property type="molecule type" value="Genomic_DNA"/>
</dbReference>
<name>A0AAN7Z4J3_9PEZI</name>
<gene>
    <name evidence="3" type="ORF">RRF57_002498</name>
</gene>
<dbReference type="PANTHER" id="PTHR48081:SF8">
    <property type="entry name" value="ALPHA_BETA HYDROLASE FOLD-3 DOMAIN-CONTAINING PROTEIN-RELATED"/>
    <property type="match status" value="1"/>
</dbReference>
<dbReference type="PANTHER" id="PTHR48081">
    <property type="entry name" value="AB HYDROLASE SUPERFAMILY PROTEIN C4A8.06C"/>
    <property type="match status" value="1"/>
</dbReference>
<dbReference type="InterPro" id="IPR050300">
    <property type="entry name" value="GDXG_lipolytic_enzyme"/>
</dbReference>
<feature type="domain" description="Alpha/beta hydrolase fold-3" evidence="2">
    <location>
        <begin position="106"/>
        <end position="335"/>
    </location>
</feature>
<dbReference type="SUPFAM" id="SSF53474">
    <property type="entry name" value="alpha/beta-Hydrolases"/>
    <property type="match status" value="1"/>
</dbReference>
<sequence>MFNKMLLNMVIQDPPCHAAIEILRAKMYLTSEWLAYEQQLGARPKISGTWQEIRTAYNELCEVIGEKLPPPDLSLLTQDIKISDHVSVRIYTPMQTYPRKPLPLGVYCHGGGFIAGSVDASFEDSCIWPPSNAVYSYSDSCRYISLNTPCILVSVDFRLAPEYPVPAQIQDVFEGFQWAYDNCEGLGGDKSKCFLIGASVGGGLALAAAHRLIESGMRSSLVGVVALAPITLHPEHVPDDFKDDFIAYSENADGPLIDKAAMYNFNAQNGCDQMKDDPYVFPALHPGKAQLPPVYISTCGADPLRDDGTVVYLALQKLGVKSSLRNYQGLPHFFWIFPEIKEGDNFRADTVNGIHFVLG</sequence>
<keyword evidence="4" id="KW-1185">Reference proteome</keyword>
<dbReference type="InterPro" id="IPR013094">
    <property type="entry name" value="AB_hydrolase_3"/>
</dbReference>
<dbReference type="Gene3D" id="3.40.50.1820">
    <property type="entry name" value="alpha/beta hydrolase"/>
    <property type="match status" value="1"/>
</dbReference>
<organism evidence="3 4">
    <name type="scientific">Xylaria bambusicola</name>
    <dbReference type="NCBI Taxonomy" id="326684"/>
    <lineage>
        <taxon>Eukaryota</taxon>
        <taxon>Fungi</taxon>
        <taxon>Dikarya</taxon>
        <taxon>Ascomycota</taxon>
        <taxon>Pezizomycotina</taxon>
        <taxon>Sordariomycetes</taxon>
        <taxon>Xylariomycetidae</taxon>
        <taxon>Xylariales</taxon>
        <taxon>Xylariaceae</taxon>
        <taxon>Xylaria</taxon>
    </lineage>
</organism>
<dbReference type="InterPro" id="IPR029058">
    <property type="entry name" value="AB_hydrolase_fold"/>
</dbReference>
<dbReference type="Proteomes" id="UP001305414">
    <property type="component" value="Unassembled WGS sequence"/>
</dbReference>
<dbReference type="AlphaFoldDB" id="A0AAN7Z4J3"/>
<dbReference type="GO" id="GO:0016787">
    <property type="term" value="F:hydrolase activity"/>
    <property type="evidence" value="ECO:0007669"/>
    <property type="project" value="UniProtKB-KW"/>
</dbReference>